<keyword evidence="7" id="KW-0804">Transcription</keyword>
<protein>
    <submittedName>
        <fullName evidence="12">WRKY domain containing protein</fullName>
    </submittedName>
</protein>
<evidence type="ECO:0000256" key="5">
    <source>
        <dbReference type="ARBA" id="ARBA00023015"/>
    </source>
</evidence>
<keyword evidence="5" id="KW-0805">Transcription regulation</keyword>
<dbReference type="STRING" id="3476.A0A2P5CRD2"/>
<feature type="region of interest" description="Disordered" evidence="10">
    <location>
        <begin position="394"/>
        <end position="485"/>
    </location>
</feature>
<dbReference type="PANTHER" id="PTHR31221:SF125">
    <property type="entry name" value="WRKY TRANSCRIPTION FACTOR 1"/>
    <property type="match status" value="1"/>
</dbReference>
<dbReference type="InterPro" id="IPR044810">
    <property type="entry name" value="WRKY_plant"/>
</dbReference>
<feature type="region of interest" description="Disordered" evidence="10">
    <location>
        <begin position="1"/>
        <end position="46"/>
    </location>
</feature>
<dbReference type="Pfam" id="PF03106">
    <property type="entry name" value="WRKY"/>
    <property type="match status" value="2"/>
</dbReference>
<evidence type="ECO:0000256" key="2">
    <source>
        <dbReference type="ARBA" id="ARBA00022723"/>
    </source>
</evidence>
<comment type="caution">
    <text evidence="12">The sequence shown here is derived from an EMBL/GenBank/DDBJ whole genome shotgun (WGS) entry which is preliminary data.</text>
</comment>
<feature type="compositionally biased region" description="Basic and acidic residues" evidence="10">
    <location>
        <begin position="468"/>
        <end position="478"/>
    </location>
</feature>
<evidence type="ECO:0000256" key="3">
    <source>
        <dbReference type="ARBA" id="ARBA00022737"/>
    </source>
</evidence>
<comment type="similarity">
    <text evidence="9">Belongs to the WRKY group I family.</text>
</comment>
<evidence type="ECO:0000259" key="11">
    <source>
        <dbReference type="PROSITE" id="PS50811"/>
    </source>
</evidence>
<keyword evidence="4" id="KW-0862">Zinc</keyword>
<dbReference type="InterPro" id="IPR036576">
    <property type="entry name" value="WRKY_dom_sf"/>
</dbReference>
<dbReference type="Proteomes" id="UP000237105">
    <property type="component" value="Unassembled WGS sequence"/>
</dbReference>
<dbReference type="FunFam" id="2.20.25.80:FF:000003">
    <property type="entry name" value="WRKY transcription factor 57"/>
    <property type="match status" value="1"/>
</dbReference>
<feature type="compositionally biased region" description="Polar residues" evidence="10">
    <location>
        <begin position="357"/>
        <end position="366"/>
    </location>
</feature>
<feature type="region of interest" description="Disordered" evidence="10">
    <location>
        <begin position="252"/>
        <end position="274"/>
    </location>
</feature>
<dbReference type="GO" id="GO:0003700">
    <property type="term" value="F:DNA-binding transcription factor activity"/>
    <property type="evidence" value="ECO:0007669"/>
    <property type="project" value="InterPro"/>
</dbReference>
<dbReference type="FunFam" id="2.20.25.80:FF:000006">
    <property type="entry name" value="WRKY transcription factor"/>
    <property type="match status" value="1"/>
</dbReference>
<feature type="compositionally biased region" description="Polar residues" evidence="10">
    <location>
        <begin position="211"/>
        <end position="225"/>
    </location>
</feature>
<evidence type="ECO:0000256" key="8">
    <source>
        <dbReference type="ARBA" id="ARBA00023242"/>
    </source>
</evidence>
<name>A0A2P5CRD2_PARAD</name>
<dbReference type="Gene3D" id="2.20.25.80">
    <property type="entry name" value="WRKY domain"/>
    <property type="match status" value="2"/>
</dbReference>
<keyword evidence="6" id="KW-0238">DNA-binding</keyword>
<sequence length="485" mass="53395">MVPLGESVKDEVPSDKPQPTERSNTENVVSQEISITGISSLQSDKQGSLKGIETKNIESVPDSAVDALILNQQRKASTTIHEKASKSPETGGLALQSGQEVSTPTIVREKVSEDGYNWRKYGQKLVKGNEYVRSYYRCTHPNCLVKKQLERSHEGKIVDIIHFGQHDHPKPQLSVPVAVGFVVSIVEEKQNESPYFTAAEGISVDEHRKPPTQTEHADTPQSPNIAANDRSKATLSHSSKIKDEFYIDDDPDLKRQKKDKHHLETTTVDKPTTTSEPRLVVQTLSEVDIVNDGYRWRKYGQKMVKGNPNPRSYYRCSNSGCPVKKHVERASHDTKVVIATYEGQHNHDVPPGRIVTHNVSGSTLSPTAHHGDTAAKSDGNAASLVMVVDAILEHESKPKEQPNGELRTRSAPKNPANSDMVIESRPSPDNRSDKQRNGKSGVKEEIDFPENVPVETSKGNSPSLTSRTNDKQNVDAEPSHGNGGS</sequence>
<accession>A0A2P5CRD2</accession>
<dbReference type="GO" id="GO:0005634">
    <property type="term" value="C:nucleus"/>
    <property type="evidence" value="ECO:0007669"/>
    <property type="project" value="UniProtKB-SubCell"/>
</dbReference>
<dbReference type="AlphaFoldDB" id="A0A2P5CRD2"/>
<feature type="region of interest" description="Disordered" evidence="10">
    <location>
        <begin position="78"/>
        <end position="101"/>
    </location>
</feature>
<dbReference type="InterPro" id="IPR003657">
    <property type="entry name" value="WRKY_dom"/>
</dbReference>
<dbReference type="SUPFAM" id="SSF118290">
    <property type="entry name" value="WRKY DNA-binding domain"/>
    <property type="match status" value="2"/>
</dbReference>
<gene>
    <name evidence="12" type="primary">PanWRKY48</name>
    <name evidence="12" type="ORF">PanWU01x14_130470</name>
</gene>
<evidence type="ECO:0000256" key="10">
    <source>
        <dbReference type="SAM" id="MobiDB-lite"/>
    </source>
</evidence>
<proteinExistence type="inferred from homology"/>
<keyword evidence="2" id="KW-0479">Metal-binding</keyword>
<feature type="region of interest" description="Disordered" evidence="10">
    <location>
        <begin position="201"/>
        <end position="236"/>
    </location>
</feature>
<feature type="compositionally biased region" description="Basic and acidic residues" evidence="10">
    <location>
        <begin position="394"/>
        <end position="408"/>
    </location>
</feature>
<evidence type="ECO:0000313" key="12">
    <source>
        <dbReference type="EMBL" id="PON63573.1"/>
    </source>
</evidence>
<comment type="subcellular location">
    <subcellularLocation>
        <location evidence="1">Nucleus</location>
    </subcellularLocation>
</comment>
<dbReference type="PANTHER" id="PTHR31221">
    <property type="entry name" value="WRKY TRANSCRIPTION FACTOR PROTEIN 1-RELATED"/>
    <property type="match status" value="1"/>
</dbReference>
<evidence type="ECO:0000256" key="4">
    <source>
        <dbReference type="ARBA" id="ARBA00022833"/>
    </source>
</evidence>
<evidence type="ECO:0000256" key="7">
    <source>
        <dbReference type="ARBA" id="ARBA00023163"/>
    </source>
</evidence>
<feature type="compositionally biased region" description="Polar residues" evidence="10">
    <location>
        <begin position="457"/>
        <end position="467"/>
    </location>
</feature>
<evidence type="ECO:0000256" key="9">
    <source>
        <dbReference type="ARBA" id="ARBA00061157"/>
    </source>
</evidence>
<dbReference type="GO" id="GO:0043565">
    <property type="term" value="F:sequence-specific DNA binding"/>
    <property type="evidence" value="ECO:0007669"/>
    <property type="project" value="InterPro"/>
</dbReference>
<feature type="compositionally biased region" description="Basic and acidic residues" evidence="10">
    <location>
        <begin position="426"/>
        <end position="446"/>
    </location>
</feature>
<feature type="domain" description="WRKY" evidence="11">
    <location>
        <begin position="285"/>
        <end position="350"/>
    </location>
</feature>
<feature type="domain" description="WRKY" evidence="11">
    <location>
        <begin position="107"/>
        <end position="171"/>
    </location>
</feature>
<keyword evidence="3" id="KW-0677">Repeat</keyword>
<dbReference type="OrthoDB" id="1918969at2759"/>
<feature type="compositionally biased region" description="Polar residues" evidence="10">
    <location>
        <begin position="20"/>
        <end position="46"/>
    </location>
</feature>
<feature type="region of interest" description="Disordered" evidence="10">
    <location>
        <begin position="344"/>
        <end position="376"/>
    </location>
</feature>
<keyword evidence="8" id="KW-0539">Nucleus</keyword>
<feature type="compositionally biased region" description="Polar residues" evidence="10">
    <location>
        <begin position="265"/>
        <end position="274"/>
    </location>
</feature>
<dbReference type="SMART" id="SM00774">
    <property type="entry name" value="WRKY"/>
    <property type="match status" value="2"/>
</dbReference>
<evidence type="ECO:0000256" key="1">
    <source>
        <dbReference type="ARBA" id="ARBA00004123"/>
    </source>
</evidence>
<dbReference type="EMBL" id="JXTB01000103">
    <property type="protein sequence ID" value="PON63573.1"/>
    <property type="molecule type" value="Genomic_DNA"/>
</dbReference>
<evidence type="ECO:0000256" key="6">
    <source>
        <dbReference type="ARBA" id="ARBA00023125"/>
    </source>
</evidence>
<reference evidence="13" key="1">
    <citation type="submission" date="2016-06" db="EMBL/GenBank/DDBJ databases">
        <title>Parallel loss of symbiosis genes in relatives of nitrogen-fixing non-legume Parasponia.</title>
        <authorList>
            <person name="Van Velzen R."/>
            <person name="Holmer R."/>
            <person name="Bu F."/>
            <person name="Rutten L."/>
            <person name="Van Zeijl A."/>
            <person name="Liu W."/>
            <person name="Santuari L."/>
            <person name="Cao Q."/>
            <person name="Sharma T."/>
            <person name="Shen D."/>
            <person name="Roswanjaya Y."/>
            <person name="Wardhani T."/>
            <person name="Kalhor M.S."/>
            <person name="Jansen J."/>
            <person name="Van den Hoogen J."/>
            <person name="Gungor B."/>
            <person name="Hartog M."/>
            <person name="Hontelez J."/>
            <person name="Verver J."/>
            <person name="Yang W.-C."/>
            <person name="Schijlen E."/>
            <person name="Repin R."/>
            <person name="Schilthuizen M."/>
            <person name="Schranz E."/>
            <person name="Heidstra R."/>
            <person name="Miyata K."/>
            <person name="Fedorova E."/>
            <person name="Kohlen W."/>
            <person name="Bisseling T."/>
            <person name="Smit S."/>
            <person name="Geurts R."/>
        </authorList>
    </citation>
    <scope>NUCLEOTIDE SEQUENCE [LARGE SCALE GENOMIC DNA]</scope>
    <source>
        <strain evidence="13">cv. WU1-14</strain>
    </source>
</reference>
<dbReference type="PROSITE" id="PS50811">
    <property type="entry name" value="WRKY"/>
    <property type="match status" value="2"/>
</dbReference>
<organism evidence="12 13">
    <name type="scientific">Parasponia andersonii</name>
    <name type="common">Sponia andersonii</name>
    <dbReference type="NCBI Taxonomy" id="3476"/>
    <lineage>
        <taxon>Eukaryota</taxon>
        <taxon>Viridiplantae</taxon>
        <taxon>Streptophyta</taxon>
        <taxon>Embryophyta</taxon>
        <taxon>Tracheophyta</taxon>
        <taxon>Spermatophyta</taxon>
        <taxon>Magnoliopsida</taxon>
        <taxon>eudicotyledons</taxon>
        <taxon>Gunneridae</taxon>
        <taxon>Pentapetalae</taxon>
        <taxon>rosids</taxon>
        <taxon>fabids</taxon>
        <taxon>Rosales</taxon>
        <taxon>Cannabaceae</taxon>
        <taxon>Parasponia</taxon>
    </lineage>
</organism>
<evidence type="ECO:0000313" key="13">
    <source>
        <dbReference type="Proteomes" id="UP000237105"/>
    </source>
</evidence>
<keyword evidence="13" id="KW-1185">Reference proteome</keyword>
<dbReference type="GO" id="GO:0046872">
    <property type="term" value="F:metal ion binding"/>
    <property type="evidence" value="ECO:0007669"/>
    <property type="project" value="UniProtKB-KW"/>
</dbReference>